<sequence length="328" mass="36588">MEPSPWVEVSHTGNSTVLREYKVGFGGIVESSQTTPCIVTLIGGRAKSALLRQLLGKPNLPTLVARHNRVFLWSDPKTLRNHSPTVFIDSELHTHKVEDVPEVGACTKRAITWFTDRSQPMGNRFHIEVLSPVSDVVCYFSSDLRGFEGIAQLLAEQALHVPTHGLPRYALPRVVVVLDTSSETFDPSAAESRLVQKITSFMRSARGESSEEQLLEYLYSNFFSIGILGLRTGWNNASRAKVFRKRIRAVVLGEHQSSVRHRHGFAFNCGHLKAMCSLAIQSFCDSSPFNFIDASRPLGYDSQFFTFHLQNVLQCMPSCQTEEVSSNG</sequence>
<dbReference type="AlphaFoldDB" id="A0A9P4VM13"/>
<protein>
    <submittedName>
        <fullName evidence="1">Uncharacterized protein</fullName>
    </submittedName>
</protein>
<evidence type="ECO:0000313" key="1">
    <source>
        <dbReference type="EMBL" id="KAF2834192.1"/>
    </source>
</evidence>
<proteinExistence type="predicted"/>
<keyword evidence="2" id="KW-1185">Reference proteome</keyword>
<comment type="caution">
    <text evidence="1">The sequence shown here is derived from an EMBL/GenBank/DDBJ whole genome shotgun (WGS) entry which is preliminary data.</text>
</comment>
<evidence type="ECO:0000313" key="2">
    <source>
        <dbReference type="Proteomes" id="UP000799429"/>
    </source>
</evidence>
<organism evidence="1 2">
    <name type="scientific">Patellaria atrata CBS 101060</name>
    <dbReference type="NCBI Taxonomy" id="1346257"/>
    <lineage>
        <taxon>Eukaryota</taxon>
        <taxon>Fungi</taxon>
        <taxon>Dikarya</taxon>
        <taxon>Ascomycota</taxon>
        <taxon>Pezizomycotina</taxon>
        <taxon>Dothideomycetes</taxon>
        <taxon>Dothideomycetes incertae sedis</taxon>
        <taxon>Patellariales</taxon>
        <taxon>Patellariaceae</taxon>
        <taxon>Patellaria</taxon>
    </lineage>
</organism>
<dbReference type="EMBL" id="MU006126">
    <property type="protein sequence ID" value="KAF2834192.1"/>
    <property type="molecule type" value="Genomic_DNA"/>
</dbReference>
<dbReference type="Proteomes" id="UP000799429">
    <property type="component" value="Unassembled WGS sequence"/>
</dbReference>
<accession>A0A9P4VM13</accession>
<gene>
    <name evidence="1" type="ORF">M501DRAFT_605446</name>
</gene>
<reference evidence="1" key="1">
    <citation type="journal article" date="2020" name="Stud. Mycol.">
        <title>101 Dothideomycetes genomes: a test case for predicting lifestyles and emergence of pathogens.</title>
        <authorList>
            <person name="Haridas S."/>
            <person name="Albert R."/>
            <person name="Binder M."/>
            <person name="Bloem J."/>
            <person name="Labutti K."/>
            <person name="Salamov A."/>
            <person name="Andreopoulos B."/>
            <person name="Baker S."/>
            <person name="Barry K."/>
            <person name="Bills G."/>
            <person name="Bluhm B."/>
            <person name="Cannon C."/>
            <person name="Castanera R."/>
            <person name="Culley D."/>
            <person name="Daum C."/>
            <person name="Ezra D."/>
            <person name="Gonzalez J."/>
            <person name="Henrissat B."/>
            <person name="Kuo A."/>
            <person name="Liang C."/>
            <person name="Lipzen A."/>
            <person name="Lutzoni F."/>
            <person name="Magnuson J."/>
            <person name="Mondo S."/>
            <person name="Nolan M."/>
            <person name="Ohm R."/>
            <person name="Pangilinan J."/>
            <person name="Park H.-J."/>
            <person name="Ramirez L."/>
            <person name="Alfaro M."/>
            <person name="Sun H."/>
            <person name="Tritt A."/>
            <person name="Yoshinaga Y."/>
            <person name="Zwiers L.-H."/>
            <person name="Turgeon B."/>
            <person name="Goodwin S."/>
            <person name="Spatafora J."/>
            <person name="Crous P."/>
            <person name="Grigoriev I."/>
        </authorList>
    </citation>
    <scope>NUCLEOTIDE SEQUENCE</scope>
    <source>
        <strain evidence="1">CBS 101060</strain>
    </source>
</reference>
<dbReference type="OrthoDB" id="194358at2759"/>
<name>A0A9P4VM13_9PEZI</name>